<evidence type="ECO:0000256" key="6">
    <source>
        <dbReference type="ARBA" id="ARBA00023136"/>
    </source>
</evidence>
<evidence type="ECO:0000256" key="5">
    <source>
        <dbReference type="ARBA" id="ARBA00022989"/>
    </source>
</evidence>
<protein>
    <submittedName>
        <fullName evidence="8">Chromate transporter</fullName>
    </submittedName>
</protein>
<keyword evidence="6 7" id="KW-0472">Membrane</keyword>
<comment type="similarity">
    <text evidence="2">Belongs to the chromate ion transporter (CHR) (TC 2.A.51) family.</text>
</comment>
<evidence type="ECO:0000256" key="3">
    <source>
        <dbReference type="ARBA" id="ARBA00022475"/>
    </source>
</evidence>
<keyword evidence="9" id="KW-1185">Reference proteome</keyword>
<dbReference type="InterPro" id="IPR052518">
    <property type="entry name" value="CHR_Transporter"/>
</dbReference>
<dbReference type="EMBL" id="JAPFQI010000001">
    <property type="protein sequence ID" value="MCW8084538.1"/>
    <property type="molecule type" value="Genomic_DNA"/>
</dbReference>
<sequence length="174" mass="18180">MSEDGEIGPLVLAFLALSLVSVGGGIAVLPEMHRLVVEQHGWMDSLAFAKRFALAQAAPGPNIMVVGLIGWHVAGATGMFAAMLAMCGPTSLLAYAVARLRQRDLPWLRLVERGLVPIAVGLIAASGLLLAKGTVEEATLALPLAAACTVFVWRSSRSPLWVLVAGALYGALLL</sequence>
<evidence type="ECO:0000313" key="8">
    <source>
        <dbReference type="EMBL" id="MCW8084538.1"/>
    </source>
</evidence>
<feature type="transmembrane region" description="Helical" evidence="7">
    <location>
        <begin position="110"/>
        <end position="131"/>
    </location>
</feature>
<name>A0ABT3NQU8_9PROT</name>
<comment type="subcellular location">
    <subcellularLocation>
        <location evidence="1">Cell membrane</location>
        <topology evidence="1">Multi-pass membrane protein</topology>
    </subcellularLocation>
</comment>
<organism evidence="8 9">
    <name type="scientific">Sabulicella glaciei</name>
    <dbReference type="NCBI Taxonomy" id="2984948"/>
    <lineage>
        <taxon>Bacteria</taxon>
        <taxon>Pseudomonadati</taxon>
        <taxon>Pseudomonadota</taxon>
        <taxon>Alphaproteobacteria</taxon>
        <taxon>Acetobacterales</taxon>
        <taxon>Acetobacteraceae</taxon>
        <taxon>Sabulicella</taxon>
    </lineage>
</organism>
<evidence type="ECO:0000256" key="2">
    <source>
        <dbReference type="ARBA" id="ARBA00005262"/>
    </source>
</evidence>
<evidence type="ECO:0000256" key="1">
    <source>
        <dbReference type="ARBA" id="ARBA00004651"/>
    </source>
</evidence>
<keyword evidence="3" id="KW-1003">Cell membrane</keyword>
<dbReference type="Proteomes" id="UP001526430">
    <property type="component" value="Unassembled WGS sequence"/>
</dbReference>
<accession>A0ABT3NQU8</accession>
<evidence type="ECO:0000256" key="7">
    <source>
        <dbReference type="SAM" id="Phobius"/>
    </source>
</evidence>
<dbReference type="RefSeq" id="WP_301588169.1">
    <property type="nucleotide sequence ID" value="NZ_JAPFQI010000001.1"/>
</dbReference>
<feature type="transmembrane region" description="Helical" evidence="7">
    <location>
        <begin position="52"/>
        <end position="73"/>
    </location>
</feature>
<dbReference type="InterPro" id="IPR003370">
    <property type="entry name" value="Chromate_transpt"/>
</dbReference>
<keyword evidence="4 7" id="KW-0812">Transmembrane</keyword>
<comment type="caution">
    <text evidence="8">The sequence shown here is derived from an EMBL/GenBank/DDBJ whole genome shotgun (WGS) entry which is preliminary data.</text>
</comment>
<evidence type="ECO:0000313" key="9">
    <source>
        <dbReference type="Proteomes" id="UP001526430"/>
    </source>
</evidence>
<feature type="transmembrane region" description="Helical" evidence="7">
    <location>
        <begin position="79"/>
        <end position="98"/>
    </location>
</feature>
<gene>
    <name evidence="8" type="ORF">OF850_02770</name>
</gene>
<feature type="transmembrane region" description="Helical" evidence="7">
    <location>
        <begin position="12"/>
        <end position="31"/>
    </location>
</feature>
<dbReference type="PANTHER" id="PTHR43663">
    <property type="entry name" value="CHROMATE TRANSPORT PROTEIN-RELATED"/>
    <property type="match status" value="1"/>
</dbReference>
<dbReference type="PANTHER" id="PTHR43663:SF1">
    <property type="entry name" value="CHROMATE TRANSPORTER"/>
    <property type="match status" value="1"/>
</dbReference>
<reference evidence="8 9" key="1">
    <citation type="submission" date="2022-10" db="EMBL/GenBank/DDBJ databases">
        <title>Roseococcus glaciei nov., sp. nov., isolated from glacier.</title>
        <authorList>
            <person name="Liu Q."/>
            <person name="Xin Y.-H."/>
        </authorList>
    </citation>
    <scope>NUCLEOTIDE SEQUENCE [LARGE SCALE GENOMIC DNA]</scope>
    <source>
        <strain evidence="8 9">MDT2-1-1</strain>
    </source>
</reference>
<keyword evidence="5 7" id="KW-1133">Transmembrane helix</keyword>
<proteinExistence type="inferred from homology"/>
<dbReference type="Pfam" id="PF02417">
    <property type="entry name" value="Chromate_transp"/>
    <property type="match status" value="1"/>
</dbReference>
<evidence type="ECO:0000256" key="4">
    <source>
        <dbReference type="ARBA" id="ARBA00022692"/>
    </source>
</evidence>